<sequence length="139" mass="14651">MRRPQRFVFRDRPHAVTEHERGSTSIQMVLLMPALFAVMFLGMQGALFYHARTVALAAAQEGVRTAAGLGGSGSAGARDAYAFVADAGGDDVLQGTQVRSSRSTTNATVSVTGRSLSVIPGWTPTVTQSASAPVERITQ</sequence>
<protein>
    <submittedName>
        <fullName evidence="3">Pilus assembly protein</fullName>
    </submittedName>
</protein>
<evidence type="ECO:0000313" key="4">
    <source>
        <dbReference type="Proteomes" id="UP000588586"/>
    </source>
</evidence>
<dbReference type="InterPro" id="IPR012495">
    <property type="entry name" value="TadE-like_dom"/>
</dbReference>
<keyword evidence="1" id="KW-0472">Membrane</keyword>
<feature type="domain" description="TadE-like" evidence="2">
    <location>
        <begin position="22"/>
        <end position="64"/>
    </location>
</feature>
<keyword evidence="1" id="KW-0812">Transmembrane</keyword>
<dbReference type="EMBL" id="JABEPQ010000002">
    <property type="protein sequence ID" value="NNM46985.1"/>
    <property type="molecule type" value="Genomic_DNA"/>
</dbReference>
<name>A0A849HGA8_9MICO</name>
<dbReference type="Proteomes" id="UP000588586">
    <property type="component" value="Unassembled WGS sequence"/>
</dbReference>
<dbReference type="Pfam" id="PF07811">
    <property type="entry name" value="TadE"/>
    <property type="match status" value="1"/>
</dbReference>
<evidence type="ECO:0000313" key="3">
    <source>
        <dbReference type="EMBL" id="NNM46985.1"/>
    </source>
</evidence>
<gene>
    <name evidence="3" type="ORF">HJG52_13330</name>
</gene>
<proteinExistence type="predicted"/>
<reference evidence="3 4" key="1">
    <citation type="submission" date="2020-04" db="EMBL/GenBank/DDBJ databases">
        <title>Knoellia sp. isolate from air conditioner.</title>
        <authorList>
            <person name="Chea S."/>
            <person name="Kim D.-U."/>
        </authorList>
    </citation>
    <scope>NUCLEOTIDE SEQUENCE [LARGE SCALE GENOMIC DNA]</scope>
    <source>
        <strain evidence="3 4">DB2414S</strain>
    </source>
</reference>
<keyword evidence="1" id="KW-1133">Transmembrane helix</keyword>
<organism evidence="3 4">
    <name type="scientific">Knoellia koreensis</name>
    <dbReference type="NCBI Taxonomy" id="2730921"/>
    <lineage>
        <taxon>Bacteria</taxon>
        <taxon>Bacillati</taxon>
        <taxon>Actinomycetota</taxon>
        <taxon>Actinomycetes</taxon>
        <taxon>Micrococcales</taxon>
        <taxon>Intrasporangiaceae</taxon>
        <taxon>Knoellia</taxon>
    </lineage>
</organism>
<evidence type="ECO:0000256" key="1">
    <source>
        <dbReference type="SAM" id="Phobius"/>
    </source>
</evidence>
<keyword evidence="4" id="KW-1185">Reference proteome</keyword>
<dbReference type="AlphaFoldDB" id="A0A849HGA8"/>
<comment type="caution">
    <text evidence="3">The sequence shown here is derived from an EMBL/GenBank/DDBJ whole genome shotgun (WGS) entry which is preliminary data.</text>
</comment>
<accession>A0A849HGA8</accession>
<feature type="transmembrane region" description="Helical" evidence="1">
    <location>
        <begin position="29"/>
        <end position="49"/>
    </location>
</feature>
<dbReference type="RefSeq" id="WP_171244013.1">
    <property type="nucleotide sequence ID" value="NZ_JABEPQ010000002.1"/>
</dbReference>
<evidence type="ECO:0000259" key="2">
    <source>
        <dbReference type="Pfam" id="PF07811"/>
    </source>
</evidence>